<dbReference type="InterPro" id="IPR043129">
    <property type="entry name" value="ATPase_NBD"/>
</dbReference>
<name>A0A1T4MWR9_9FUSO</name>
<dbReference type="PANTHER" id="PTHR18964:SF149">
    <property type="entry name" value="BIFUNCTIONAL UDP-N-ACETYLGLUCOSAMINE 2-EPIMERASE_N-ACETYLMANNOSAMINE KINASE"/>
    <property type="match status" value="1"/>
</dbReference>
<feature type="domain" description="HTH marR-type" evidence="2">
    <location>
        <begin position="2"/>
        <end position="47"/>
    </location>
</feature>
<dbReference type="InterPro" id="IPR036390">
    <property type="entry name" value="WH_DNA-bd_sf"/>
</dbReference>
<dbReference type="AlphaFoldDB" id="A0A1T4MWR9"/>
<dbReference type="InterPro" id="IPR036388">
    <property type="entry name" value="WH-like_DNA-bd_sf"/>
</dbReference>
<evidence type="ECO:0000259" key="2">
    <source>
        <dbReference type="Pfam" id="PF01047"/>
    </source>
</evidence>
<evidence type="ECO:0000313" key="4">
    <source>
        <dbReference type="Proteomes" id="UP000191153"/>
    </source>
</evidence>
<evidence type="ECO:0000256" key="1">
    <source>
        <dbReference type="ARBA" id="ARBA00006479"/>
    </source>
</evidence>
<dbReference type="STRING" id="180163.SAMN02745174_01356"/>
<dbReference type="PANTHER" id="PTHR18964">
    <property type="entry name" value="ROK (REPRESSOR, ORF, KINASE) FAMILY"/>
    <property type="match status" value="1"/>
</dbReference>
<reference evidence="3 4" key="1">
    <citation type="submission" date="2017-02" db="EMBL/GenBank/DDBJ databases">
        <authorList>
            <person name="Peterson S.W."/>
        </authorList>
    </citation>
    <scope>NUCLEOTIDE SEQUENCE [LARGE SCALE GENOMIC DNA]</scope>
    <source>
        <strain evidence="3 4">ATCC 700028</strain>
    </source>
</reference>
<protein>
    <submittedName>
        <fullName evidence="3">N-acetylglucosamine repressor</fullName>
    </submittedName>
</protein>
<accession>A0A1T4MWR9</accession>
<dbReference type="GO" id="GO:0003700">
    <property type="term" value="F:DNA-binding transcription factor activity"/>
    <property type="evidence" value="ECO:0007669"/>
    <property type="project" value="InterPro"/>
</dbReference>
<dbReference type="EMBL" id="FUWX01000009">
    <property type="protein sequence ID" value="SJZ71247.1"/>
    <property type="molecule type" value="Genomic_DNA"/>
</dbReference>
<evidence type="ECO:0000313" key="3">
    <source>
        <dbReference type="EMBL" id="SJZ71247.1"/>
    </source>
</evidence>
<dbReference type="Gene3D" id="1.10.10.10">
    <property type="entry name" value="Winged helix-like DNA-binding domain superfamily/Winged helix DNA-binding domain"/>
    <property type="match status" value="1"/>
</dbReference>
<gene>
    <name evidence="3" type="ORF">SAMN02745174_01356</name>
</gene>
<dbReference type="Pfam" id="PF01047">
    <property type="entry name" value="MarR"/>
    <property type="match status" value="1"/>
</dbReference>
<sequence>MNQNQLQILKLIRDNKYMSRMDLAKALNVTPAAMCRIIKHFLEKEIIIEDSCAPSTGGRKATMLTINNQKLGSILSISLAPNKIFFSTGTFTGDILYKKQFPINNRENILNFILEKSEEIIKELENISAISIIVNGLVNEKKGVSIFSPHYQWHDVPLKTIFTEKFNLPVLVENEVRAMGMCEKILGECKDVNNFVLINVSEGIGSCIFTNGKVYHGHGSIAGEIGHIIMDRTSIRKCSCGKRGCLEAEASNSAIINKLTSQIKLNNYSLLKDTLKIKGFLDIEDILYGVKERDFLSTKAATEAITTIAHSIDMIISLINPEKIVLMGDLFQDKFLSNTLTLEIEKVILDEQKYKLIISKLFKNIYYYTGIALGMYSLFSNKEFTQNIFFINNMEVN</sequence>
<dbReference type="SUPFAM" id="SSF46785">
    <property type="entry name" value="Winged helix' DNA-binding domain"/>
    <property type="match status" value="1"/>
</dbReference>
<dbReference type="InterPro" id="IPR000600">
    <property type="entry name" value="ROK"/>
</dbReference>
<keyword evidence="4" id="KW-1185">Reference proteome</keyword>
<dbReference type="Gene3D" id="3.30.420.40">
    <property type="match status" value="2"/>
</dbReference>
<dbReference type="InterPro" id="IPR000835">
    <property type="entry name" value="HTH_MarR-typ"/>
</dbReference>
<dbReference type="SUPFAM" id="SSF53067">
    <property type="entry name" value="Actin-like ATPase domain"/>
    <property type="match status" value="1"/>
</dbReference>
<dbReference type="Pfam" id="PF00480">
    <property type="entry name" value="ROK"/>
    <property type="match status" value="1"/>
</dbReference>
<dbReference type="RefSeq" id="WP_078693851.1">
    <property type="nucleotide sequence ID" value="NZ_FUWX01000009.1"/>
</dbReference>
<dbReference type="Proteomes" id="UP000191153">
    <property type="component" value="Unassembled WGS sequence"/>
</dbReference>
<dbReference type="OrthoDB" id="9796533at2"/>
<organism evidence="3 4">
    <name type="scientific">Cetobacterium ceti</name>
    <dbReference type="NCBI Taxonomy" id="180163"/>
    <lineage>
        <taxon>Bacteria</taxon>
        <taxon>Fusobacteriati</taxon>
        <taxon>Fusobacteriota</taxon>
        <taxon>Fusobacteriia</taxon>
        <taxon>Fusobacteriales</taxon>
        <taxon>Fusobacteriaceae</taxon>
        <taxon>Cetobacterium</taxon>
    </lineage>
</organism>
<comment type="similarity">
    <text evidence="1">Belongs to the ROK (NagC/XylR) family.</text>
</comment>
<proteinExistence type="inferred from homology"/>